<dbReference type="Gene3D" id="3.80.10.10">
    <property type="entry name" value="Ribonuclease Inhibitor"/>
    <property type="match status" value="2"/>
</dbReference>
<dbReference type="PANTHER" id="PTHR47186:SF28">
    <property type="entry name" value="TIR-NBS-LRR TYPE DISEASE RESISTANCE-LIKE PROTEIN"/>
    <property type="match status" value="1"/>
</dbReference>
<dbReference type="InterPro" id="IPR056789">
    <property type="entry name" value="LRR_R13L1-DRL21"/>
</dbReference>
<name>A0A834TPQ6_9FABA</name>
<dbReference type="PANTHER" id="PTHR47186">
    <property type="entry name" value="LEUCINE-RICH REPEAT-CONTAINING PROTEIN 57"/>
    <property type="match status" value="1"/>
</dbReference>
<reference evidence="6" key="1">
    <citation type="submission" date="2020-09" db="EMBL/GenBank/DDBJ databases">
        <title>Genome-Enabled Discovery of Anthraquinone Biosynthesis in Senna tora.</title>
        <authorList>
            <person name="Kang S.-H."/>
            <person name="Pandey R.P."/>
            <person name="Lee C.-M."/>
            <person name="Sim J.-S."/>
            <person name="Jeong J.-T."/>
            <person name="Choi B.-S."/>
            <person name="Jung M."/>
            <person name="Ginzburg D."/>
            <person name="Zhao K."/>
            <person name="Won S.Y."/>
            <person name="Oh T.-J."/>
            <person name="Yu Y."/>
            <person name="Kim N.-H."/>
            <person name="Lee O.R."/>
            <person name="Lee T.-H."/>
            <person name="Bashyal P."/>
            <person name="Kim T.-S."/>
            <person name="Lee W.-H."/>
            <person name="Kawkins C."/>
            <person name="Kim C.-K."/>
            <person name="Kim J.S."/>
            <person name="Ahn B.O."/>
            <person name="Rhee S.Y."/>
            <person name="Sohng J.K."/>
        </authorList>
    </citation>
    <scope>NUCLEOTIDE SEQUENCE</scope>
    <source>
        <tissue evidence="6">Leaf</tissue>
    </source>
</reference>
<accession>A0A834TPQ6</accession>
<sequence length="512" mass="57856">MAELVGGAFLSAALQVAFEKLASSEIFDFFRRRNLDETLLKKLHIILISVNQVIEDAEELQYRNTNVKKWLDELKDAVFKAEDIIDEIDTEASQQKLQAESQSIITKKLKGCYRMTKLPSNFHKLMNLCHLDMEGSGIKKTPGNMGKLRYLGTSTEIVVKDNRGSNLRELGDKKYLGGRLIISELENISDPVDVKEANIKDMHFDKLELKWGMANRNGGVSHQQEYIILLDALQPNCGIVKVVNVEGYGGTRFSDWMNGLDFVVSLKLINCRSCDRLPPLGQLPLLEELEIGGFDGIKVIGHSFRRLGELYIRDCPKLRKSLPQQLPRLNWLSIKGCTNLETWDGNMATCSKETYTSSGVSMILEDCPHLTFLSSLCSLIVGGFPKLIASWKDWGVHNLLSFEAIQVCDDDIENVESFPAAPNLRFLEFRYCSKLKAINYMALRDLQSLRSLIFGGCPLMSFENFPDDEQAFPISLSELCIWGNCPLLKERCEKEKGQDWSKVSHIPLISID</sequence>
<evidence type="ECO:0000256" key="1">
    <source>
        <dbReference type="ARBA" id="ARBA00022737"/>
    </source>
</evidence>
<keyword evidence="3" id="KW-0611">Plant defense</keyword>
<dbReference type="GO" id="GO:0000166">
    <property type="term" value="F:nucleotide binding"/>
    <property type="evidence" value="ECO:0007669"/>
    <property type="project" value="UniProtKB-KW"/>
</dbReference>
<protein>
    <submittedName>
        <fullName evidence="6">Putative disease resistance RPP13-like protein 1</fullName>
    </submittedName>
</protein>
<comment type="caution">
    <text evidence="6">The sequence shown here is derived from an EMBL/GenBank/DDBJ whole genome shotgun (WGS) entry which is preliminary data.</text>
</comment>
<dbReference type="InterPro" id="IPR041118">
    <property type="entry name" value="Rx_N"/>
</dbReference>
<evidence type="ECO:0000313" key="6">
    <source>
        <dbReference type="EMBL" id="KAF7824701.1"/>
    </source>
</evidence>
<evidence type="ECO:0000256" key="3">
    <source>
        <dbReference type="ARBA" id="ARBA00022821"/>
    </source>
</evidence>
<proteinExistence type="predicted"/>
<evidence type="ECO:0000259" key="5">
    <source>
        <dbReference type="Pfam" id="PF25019"/>
    </source>
</evidence>
<evidence type="ECO:0000259" key="4">
    <source>
        <dbReference type="Pfam" id="PF18052"/>
    </source>
</evidence>
<evidence type="ECO:0000313" key="7">
    <source>
        <dbReference type="Proteomes" id="UP000634136"/>
    </source>
</evidence>
<feature type="domain" description="Disease resistance N-terminal" evidence="4">
    <location>
        <begin position="9"/>
        <end position="101"/>
    </location>
</feature>
<feature type="domain" description="R13L1/DRL21-like LRR repeat region" evidence="5">
    <location>
        <begin position="167"/>
        <end position="293"/>
    </location>
</feature>
<dbReference type="Pfam" id="PF18052">
    <property type="entry name" value="Rx_N"/>
    <property type="match status" value="1"/>
</dbReference>
<dbReference type="InterPro" id="IPR032675">
    <property type="entry name" value="LRR_dom_sf"/>
</dbReference>
<keyword evidence="7" id="KW-1185">Reference proteome</keyword>
<dbReference type="Proteomes" id="UP000634136">
    <property type="component" value="Unassembled WGS sequence"/>
</dbReference>
<dbReference type="SUPFAM" id="SSF52058">
    <property type="entry name" value="L domain-like"/>
    <property type="match status" value="1"/>
</dbReference>
<dbReference type="AlphaFoldDB" id="A0A834TPQ6"/>
<dbReference type="Pfam" id="PF25019">
    <property type="entry name" value="LRR_R13L1-DRL21"/>
    <property type="match status" value="1"/>
</dbReference>
<dbReference type="OrthoDB" id="1434669at2759"/>
<keyword evidence="1" id="KW-0677">Repeat</keyword>
<gene>
    <name evidence="6" type="ORF">G2W53_022845</name>
</gene>
<keyword evidence="2" id="KW-0547">Nucleotide-binding</keyword>
<dbReference type="GO" id="GO:0006952">
    <property type="term" value="P:defense response"/>
    <property type="evidence" value="ECO:0007669"/>
    <property type="project" value="UniProtKB-KW"/>
</dbReference>
<organism evidence="6 7">
    <name type="scientific">Senna tora</name>
    <dbReference type="NCBI Taxonomy" id="362788"/>
    <lineage>
        <taxon>Eukaryota</taxon>
        <taxon>Viridiplantae</taxon>
        <taxon>Streptophyta</taxon>
        <taxon>Embryophyta</taxon>
        <taxon>Tracheophyta</taxon>
        <taxon>Spermatophyta</taxon>
        <taxon>Magnoliopsida</taxon>
        <taxon>eudicotyledons</taxon>
        <taxon>Gunneridae</taxon>
        <taxon>Pentapetalae</taxon>
        <taxon>rosids</taxon>
        <taxon>fabids</taxon>
        <taxon>Fabales</taxon>
        <taxon>Fabaceae</taxon>
        <taxon>Caesalpinioideae</taxon>
        <taxon>Cassia clade</taxon>
        <taxon>Senna</taxon>
    </lineage>
</organism>
<evidence type="ECO:0000256" key="2">
    <source>
        <dbReference type="ARBA" id="ARBA00022741"/>
    </source>
</evidence>
<dbReference type="EMBL" id="JAAIUW010000007">
    <property type="protein sequence ID" value="KAF7824701.1"/>
    <property type="molecule type" value="Genomic_DNA"/>
</dbReference>